<comment type="subunit">
    <text evidence="4 5">Homodimer.</text>
</comment>
<sequence>MADRLIPGETIGILGGGQLGRMMAVAAKHMGYRVAVLDPKPDCPCTQVADYHIEAAYDDLEAARNLENISDVITYEFENVDLNVADMLEKAGKLPQGALPLEITQNRQKEKQIAVETGLNVPNYEIVQTFDQVKTAIQSIGYPAILKTITGGYDGKGQVKLNKEEDLAEVESFIAPDSTYIIEAFIDFQKEVSVVFTRSQTGEITYFPVAENTHNNQILHRTQIPAAINDNVAAQAKAAAKLLAEHLQVVGTFTVELFVKDDQVYVNEMAPRPHNSGHYTIEACNVSQFEQHVRAICGLPLLKVQSFPAAVMLNILGKHREELFQNLARIQDFHLHDYGKEEARPERKMGHITIIGTSLDEIFQRMEENQLPTW</sequence>
<dbReference type="SUPFAM" id="SSF56059">
    <property type="entry name" value="Glutathione synthetase ATP-binding domain-like"/>
    <property type="match status" value="1"/>
</dbReference>
<reference evidence="8" key="1">
    <citation type="journal article" date="2019" name="Int. J. Syst. Evol. Microbiol.">
        <title>The Global Catalogue of Microorganisms (GCM) 10K type strain sequencing project: providing services to taxonomists for standard genome sequencing and annotation.</title>
        <authorList>
            <consortium name="The Broad Institute Genomics Platform"/>
            <consortium name="The Broad Institute Genome Sequencing Center for Infectious Disease"/>
            <person name="Wu L."/>
            <person name="Ma J."/>
        </authorList>
    </citation>
    <scope>NUCLEOTIDE SEQUENCE [LARGE SCALE GENOMIC DNA]</scope>
    <source>
        <strain evidence="8">CCM 7282</strain>
    </source>
</reference>
<feature type="binding site" evidence="4">
    <location>
        <begin position="267"/>
        <end position="268"/>
    </location>
    <ligand>
        <name>ATP</name>
        <dbReference type="ChEBI" id="CHEBI:30616"/>
    </ligand>
</feature>
<feature type="binding site" evidence="4">
    <location>
        <begin position="152"/>
        <end position="158"/>
    </location>
    <ligand>
        <name>ATP</name>
        <dbReference type="ChEBI" id="CHEBI:30616"/>
    </ligand>
</feature>
<evidence type="ECO:0000256" key="1">
    <source>
        <dbReference type="ARBA" id="ARBA00022741"/>
    </source>
</evidence>
<organism evidence="7 8">
    <name type="scientific">Thalassobacillus devorans</name>
    <dbReference type="NCBI Taxonomy" id="279813"/>
    <lineage>
        <taxon>Bacteria</taxon>
        <taxon>Bacillati</taxon>
        <taxon>Bacillota</taxon>
        <taxon>Bacilli</taxon>
        <taxon>Bacillales</taxon>
        <taxon>Bacillaceae</taxon>
        <taxon>Thalassobacillus</taxon>
    </lineage>
</organism>
<evidence type="ECO:0000259" key="6">
    <source>
        <dbReference type="PROSITE" id="PS50975"/>
    </source>
</evidence>
<dbReference type="InterPro" id="IPR054350">
    <property type="entry name" value="PurT/PurK_preATP-grasp"/>
</dbReference>
<dbReference type="InterPro" id="IPR016185">
    <property type="entry name" value="PreATP-grasp_dom_sf"/>
</dbReference>
<evidence type="ECO:0000256" key="4">
    <source>
        <dbReference type="HAMAP-Rule" id="MF_01928"/>
    </source>
</evidence>
<dbReference type="Gene3D" id="3.30.1490.20">
    <property type="entry name" value="ATP-grasp fold, A domain"/>
    <property type="match status" value="1"/>
</dbReference>
<feature type="binding site" evidence="4">
    <location>
        <position position="214"/>
    </location>
    <ligand>
        <name>ATP</name>
        <dbReference type="ChEBI" id="CHEBI:30616"/>
    </ligand>
</feature>
<keyword evidence="4 5" id="KW-0436">Ligase</keyword>
<dbReference type="RefSeq" id="WP_062440189.1">
    <property type="nucleotide sequence ID" value="NZ_BMCJ01000006.1"/>
</dbReference>
<comment type="catalytic activity">
    <reaction evidence="4 5">
        <text>5-amino-1-(5-phospho-beta-D-ribosyl)imidazole + hydrogencarbonate + ATP = 5-carboxyamino-1-(5-phospho-D-ribosyl)imidazole + ADP + phosphate + 2 H(+)</text>
        <dbReference type="Rhea" id="RHEA:19317"/>
        <dbReference type="ChEBI" id="CHEBI:15378"/>
        <dbReference type="ChEBI" id="CHEBI:17544"/>
        <dbReference type="ChEBI" id="CHEBI:30616"/>
        <dbReference type="ChEBI" id="CHEBI:43474"/>
        <dbReference type="ChEBI" id="CHEBI:58730"/>
        <dbReference type="ChEBI" id="CHEBI:137981"/>
        <dbReference type="ChEBI" id="CHEBI:456216"/>
        <dbReference type="EC" id="6.3.4.18"/>
    </reaction>
</comment>
<keyword evidence="8" id="KW-1185">Reference proteome</keyword>
<dbReference type="Pfam" id="PF22660">
    <property type="entry name" value="RS_preATP-grasp-like"/>
    <property type="match status" value="1"/>
</dbReference>
<dbReference type="InterPro" id="IPR040686">
    <property type="entry name" value="PurK_C"/>
</dbReference>
<gene>
    <name evidence="4 5 7" type="primary">purK</name>
    <name evidence="7" type="ORF">GCM10007216_31330</name>
</gene>
<comment type="function">
    <text evidence="5">Catalyzes the ATP-dependent conversion of 5-aminoimidazole ribonucleotide (AIR) and HCO(3)- to N5-carboxyaminoimidazole ribonucleotide (N5-CAIR).</text>
</comment>
<comment type="similarity">
    <text evidence="4 5">Belongs to the PurK/PurT family.</text>
</comment>
<comment type="caution">
    <text evidence="7">The sequence shown here is derived from an EMBL/GenBank/DDBJ whole genome shotgun (WGS) entry which is preliminary data.</text>
</comment>
<dbReference type="Proteomes" id="UP000619534">
    <property type="component" value="Unassembled WGS sequence"/>
</dbReference>
<comment type="function">
    <text evidence="4">Catalyzes the ATP-dependent conversion of 5-aminoimidazole ribonucleotide (AIR) and HCO(3)(-) to N5-carboxyaminoimidazole ribonucleotide (N5-CAIR).</text>
</comment>
<feature type="binding site" evidence="4">
    <location>
        <position position="107"/>
    </location>
    <ligand>
        <name>ATP</name>
        <dbReference type="ChEBI" id="CHEBI:30616"/>
    </ligand>
</feature>
<dbReference type="PANTHER" id="PTHR11609">
    <property type="entry name" value="PURINE BIOSYNTHESIS PROTEIN 6/7, PUR6/7"/>
    <property type="match status" value="1"/>
</dbReference>
<dbReference type="Pfam" id="PF02222">
    <property type="entry name" value="ATP-grasp"/>
    <property type="match status" value="1"/>
</dbReference>
<evidence type="ECO:0000256" key="2">
    <source>
        <dbReference type="ARBA" id="ARBA00022755"/>
    </source>
</evidence>
<dbReference type="Pfam" id="PF17769">
    <property type="entry name" value="PurK_C"/>
    <property type="match status" value="1"/>
</dbReference>
<dbReference type="InterPro" id="IPR011054">
    <property type="entry name" value="Rudment_hybrid_motif"/>
</dbReference>
<dbReference type="InterPro" id="IPR005875">
    <property type="entry name" value="PurK"/>
</dbReference>
<dbReference type="SUPFAM" id="SSF52440">
    <property type="entry name" value="PreATP-grasp domain"/>
    <property type="match status" value="1"/>
</dbReference>
<evidence type="ECO:0000313" key="7">
    <source>
        <dbReference type="EMBL" id="GGC98284.1"/>
    </source>
</evidence>
<evidence type="ECO:0000256" key="3">
    <source>
        <dbReference type="ARBA" id="ARBA00022840"/>
    </source>
</evidence>
<dbReference type="PROSITE" id="PS50975">
    <property type="entry name" value="ATP_GRASP"/>
    <property type="match status" value="1"/>
</dbReference>
<dbReference type="NCBIfam" id="NF004675">
    <property type="entry name" value="PRK06019.1-1"/>
    <property type="match status" value="1"/>
</dbReference>
<dbReference type="NCBIfam" id="NF004679">
    <property type="entry name" value="PRK06019.1-5"/>
    <property type="match status" value="1"/>
</dbReference>
<feature type="binding site" evidence="4">
    <location>
        <begin position="183"/>
        <end position="186"/>
    </location>
    <ligand>
        <name>ATP</name>
        <dbReference type="ChEBI" id="CHEBI:30616"/>
    </ligand>
</feature>
<dbReference type="InterPro" id="IPR003135">
    <property type="entry name" value="ATP-grasp_carboxylate-amine"/>
</dbReference>
<name>A0ABQ1PJC0_9BACI</name>
<feature type="binding site" evidence="4">
    <location>
        <position position="147"/>
    </location>
    <ligand>
        <name>ATP</name>
        <dbReference type="ChEBI" id="CHEBI:30616"/>
    </ligand>
</feature>
<dbReference type="HAMAP" id="MF_01928">
    <property type="entry name" value="PurK"/>
    <property type="match status" value="1"/>
</dbReference>
<dbReference type="SUPFAM" id="SSF51246">
    <property type="entry name" value="Rudiment single hybrid motif"/>
    <property type="match status" value="1"/>
</dbReference>
<dbReference type="EMBL" id="BMCJ01000006">
    <property type="protein sequence ID" value="GGC98284.1"/>
    <property type="molecule type" value="Genomic_DNA"/>
</dbReference>
<keyword evidence="1 4" id="KW-0547">Nucleotide-binding</keyword>
<dbReference type="NCBIfam" id="TIGR01161">
    <property type="entry name" value="purK"/>
    <property type="match status" value="1"/>
</dbReference>
<evidence type="ECO:0000313" key="8">
    <source>
        <dbReference type="Proteomes" id="UP000619534"/>
    </source>
</evidence>
<accession>A0ABQ1PJC0</accession>
<keyword evidence="2 4" id="KW-0658">Purine biosynthesis</keyword>
<comment type="pathway">
    <text evidence="4 5">Purine metabolism; IMP biosynthesis via de novo pathway; 5-amino-1-(5-phospho-D-ribosyl)imidazole-4-carboxylate from 5-amino-1-(5-phospho-D-ribosyl)imidazole (N5-CAIR route): step 1/2.</text>
</comment>
<protein>
    <recommendedName>
        <fullName evidence="4 5">N5-carboxyaminoimidazole ribonucleotide synthase</fullName>
        <shortName evidence="4 5">N5-CAIR synthase</shortName>
        <ecNumber evidence="4 5">6.3.4.18</ecNumber>
    </recommendedName>
    <alternativeName>
        <fullName evidence="4 5">5-(carboxyamino)imidazole ribonucleotide synthetase</fullName>
    </alternativeName>
</protein>
<dbReference type="Gene3D" id="3.40.50.20">
    <property type="match status" value="1"/>
</dbReference>
<evidence type="ECO:0000256" key="5">
    <source>
        <dbReference type="RuleBase" id="RU361200"/>
    </source>
</evidence>
<dbReference type="InterPro" id="IPR013815">
    <property type="entry name" value="ATP_grasp_subdomain_1"/>
</dbReference>
<dbReference type="Gene3D" id="3.30.470.20">
    <property type="entry name" value="ATP-grasp fold, B domain"/>
    <property type="match status" value="1"/>
</dbReference>
<feature type="domain" description="ATP-grasp" evidence="6">
    <location>
        <begin position="111"/>
        <end position="297"/>
    </location>
</feature>
<dbReference type="PANTHER" id="PTHR11609:SF5">
    <property type="entry name" value="PHOSPHORIBOSYLAMINOIMIDAZOLE CARBOXYLASE"/>
    <property type="match status" value="1"/>
</dbReference>
<keyword evidence="3 4" id="KW-0067">ATP-binding</keyword>
<dbReference type="InterPro" id="IPR011761">
    <property type="entry name" value="ATP-grasp"/>
</dbReference>
<dbReference type="NCBIfam" id="NF004676">
    <property type="entry name" value="PRK06019.1-2"/>
    <property type="match status" value="1"/>
</dbReference>
<proteinExistence type="inferred from homology"/>
<feature type="binding site" evidence="4">
    <location>
        <position position="191"/>
    </location>
    <ligand>
        <name>ATP</name>
        <dbReference type="ChEBI" id="CHEBI:30616"/>
    </ligand>
</feature>
<dbReference type="EC" id="6.3.4.18" evidence="4 5"/>